<organism evidence="1 2">
    <name type="scientific">Streptomyces filipinensis</name>
    <dbReference type="NCBI Taxonomy" id="66887"/>
    <lineage>
        <taxon>Bacteria</taxon>
        <taxon>Bacillati</taxon>
        <taxon>Actinomycetota</taxon>
        <taxon>Actinomycetes</taxon>
        <taxon>Kitasatosporales</taxon>
        <taxon>Streptomycetaceae</taxon>
        <taxon>Streptomyces</taxon>
    </lineage>
</organism>
<dbReference type="EMBL" id="BMTD01000012">
    <property type="protein sequence ID" value="GGV07229.1"/>
    <property type="molecule type" value="Genomic_DNA"/>
</dbReference>
<comment type="caution">
    <text evidence="1">The sequence shown here is derived from an EMBL/GenBank/DDBJ whole genome shotgun (WGS) entry which is preliminary data.</text>
</comment>
<evidence type="ECO:0000313" key="2">
    <source>
        <dbReference type="Proteomes" id="UP000618795"/>
    </source>
</evidence>
<dbReference type="AlphaFoldDB" id="A0A918IG90"/>
<dbReference type="RefSeq" id="WP_191875860.1">
    <property type="nucleotide sequence ID" value="NZ_BMTD01000012.1"/>
</dbReference>
<accession>A0A918IG90</accession>
<reference evidence="1" key="1">
    <citation type="journal article" date="2014" name="Int. J. Syst. Evol. Microbiol.">
        <title>Complete genome sequence of Corynebacterium casei LMG S-19264T (=DSM 44701T), isolated from a smear-ripened cheese.</title>
        <authorList>
            <consortium name="US DOE Joint Genome Institute (JGI-PGF)"/>
            <person name="Walter F."/>
            <person name="Albersmeier A."/>
            <person name="Kalinowski J."/>
            <person name="Ruckert C."/>
        </authorList>
    </citation>
    <scope>NUCLEOTIDE SEQUENCE</scope>
    <source>
        <strain evidence="1">JCM 4369</strain>
    </source>
</reference>
<keyword evidence="2" id="KW-1185">Reference proteome</keyword>
<sequence length="110" mass="11924">MARPPQPRRITLGGREAVALTLREYEQLVASRRQIGGQSARVRVLAQQARRTERLLHDLETLIAASRDDCPGRPHQASAACPDGAQGGADAPCLRCAIAALLRRHRDPAA</sequence>
<proteinExistence type="predicted"/>
<dbReference type="Proteomes" id="UP000618795">
    <property type="component" value="Unassembled WGS sequence"/>
</dbReference>
<reference evidence="1" key="2">
    <citation type="submission" date="2020-09" db="EMBL/GenBank/DDBJ databases">
        <authorList>
            <person name="Sun Q."/>
            <person name="Ohkuma M."/>
        </authorList>
    </citation>
    <scope>NUCLEOTIDE SEQUENCE</scope>
    <source>
        <strain evidence="1">JCM 4369</strain>
    </source>
</reference>
<gene>
    <name evidence="1" type="ORF">GCM10010260_51140</name>
</gene>
<name>A0A918IG90_9ACTN</name>
<protein>
    <submittedName>
        <fullName evidence="1">Uncharacterized protein</fullName>
    </submittedName>
</protein>
<evidence type="ECO:0000313" key="1">
    <source>
        <dbReference type="EMBL" id="GGV07229.1"/>
    </source>
</evidence>